<reference evidence="4 5" key="1">
    <citation type="submission" date="2019-10" db="EMBL/GenBank/DDBJ databases">
        <title>Streptomyces tenebrisbrunneis sp.nov., an endogenous actinomycete isolated from of Lycium ruthenicum.</title>
        <authorList>
            <person name="Ma L."/>
        </authorList>
    </citation>
    <scope>NUCLEOTIDE SEQUENCE [LARGE SCALE GENOMIC DNA]</scope>
    <source>
        <strain evidence="4 5">TRM 66187</strain>
    </source>
</reference>
<feature type="region of interest" description="Disordered" evidence="2">
    <location>
        <begin position="138"/>
        <end position="238"/>
    </location>
</feature>
<dbReference type="PANTHER" id="PTHR31964">
    <property type="entry name" value="ADENINE NUCLEOTIDE ALPHA HYDROLASES-LIKE SUPERFAMILY PROTEIN"/>
    <property type="match status" value="1"/>
</dbReference>
<feature type="compositionally biased region" description="Basic and acidic residues" evidence="2">
    <location>
        <begin position="160"/>
        <end position="171"/>
    </location>
</feature>
<protein>
    <submittedName>
        <fullName evidence="4">Universal stress protein</fullName>
    </submittedName>
</protein>
<dbReference type="PRINTS" id="PR01438">
    <property type="entry name" value="UNVRSLSTRESS"/>
</dbReference>
<dbReference type="InterPro" id="IPR006016">
    <property type="entry name" value="UspA"/>
</dbReference>
<dbReference type="Gene3D" id="3.40.50.620">
    <property type="entry name" value="HUPs"/>
    <property type="match status" value="2"/>
</dbReference>
<sequence length="371" mass="37541">MTEHVIAGVDGSEGGRAAAVWAAGEAAARGTALRLLHAEPPEPQARPPLRGVGEWRRGAERMVRHTAEAAARHGTGASVSGARVTGDAAEVLSGAGASAELLVLGTRGLGGFEGLAVGSVALEAAGRAPCPVVLVPPSPAADGGATGRAATEKGAGGGRDAADRAAADREAPGPYATDPCATDPDASARDLDGGDLDGGDHNGGDLDGGELAGPYAAGRDRAGREVGRHDAVPGAAVHGPGPEVVVGVDARRPDAGALRFAFEAALRHGARLRAVHAWCLPAPYTVPWTPYDVLEEERGGWEDHEVQLLDDALRPWRKTFPDADVLPDVRLFSPAEALVRVSPGAVLLVAGRGGGPAPRLGAVTHAVAHHA</sequence>
<feature type="compositionally biased region" description="Basic and acidic residues" evidence="2">
    <location>
        <begin position="186"/>
        <end position="204"/>
    </location>
</feature>
<evidence type="ECO:0000259" key="3">
    <source>
        <dbReference type="Pfam" id="PF00582"/>
    </source>
</evidence>
<proteinExistence type="inferred from homology"/>
<keyword evidence="5" id="KW-1185">Reference proteome</keyword>
<accession>A0ABQ7FRZ8</accession>
<dbReference type="Proteomes" id="UP000621266">
    <property type="component" value="Unassembled WGS sequence"/>
</dbReference>
<evidence type="ECO:0000256" key="2">
    <source>
        <dbReference type="SAM" id="MobiDB-lite"/>
    </source>
</evidence>
<feature type="non-terminal residue" evidence="4">
    <location>
        <position position="371"/>
    </location>
</feature>
<dbReference type="PANTHER" id="PTHR31964:SF113">
    <property type="entry name" value="USPA DOMAIN-CONTAINING PROTEIN"/>
    <property type="match status" value="1"/>
</dbReference>
<feature type="compositionally biased region" description="Low complexity" evidence="2">
    <location>
        <begin position="140"/>
        <end position="149"/>
    </location>
</feature>
<comment type="caution">
    <text evidence="4">The sequence shown here is derived from an EMBL/GenBank/DDBJ whole genome shotgun (WGS) entry which is preliminary data.</text>
</comment>
<dbReference type="InterPro" id="IPR014729">
    <property type="entry name" value="Rossmann-like_a/b/a_fold"/>
</dbReference>
<dbReference type="InterPro" id="IPR006015">
    <property type="entry name" value="Universal_stress_UspA"/>
</dbReference>
<feature type="domain" description="UspA" evidence="3">
    <location>
        <begin position="1"/>
        <end position="136"/>
    </location>
</feature>
<dbReference type="EMBL" id="WHPN01000001">
    <property type="protein sequence ID" value="KAF4411163.1"/>
    <property type="molecule type" value="Genomic_DNA"/>
</dbReference>
<dbReference type="RefSeq" id="WP_156204781.1">
    <property type="nucleotide sequence ID" value="NZ_WHPN01000001.1"/>
</dbReference>
<comment type="similarity">
    <text evidence="1">Belongs to the universal stress protein A family.</text>
</comment>
<feature type="domain" description="UspA" evidence="3">
    <location>
        <begin position="244"/>
        <end position="371"/>
    </location>
</feature>
<dbReference type="SUPFAM" id="SSF52402">
    <property type="entry name" value="Adenine nucleotide alpha hydrolases-like"/>
    <property type="match status" value="2"/>
</dbReference>
<gene>
    <name evidence="4" type="ORF">GCU69_00005</name>
</gene>
<feature type="compositionally biased region" description="Basic and acidic residues" evidence="2">
    <location>
        <begin position="218"/>
        <end position="231"/>
    </location>
</feature>
<organism evidence="4 5">
    <name type="scientific">Streptomyces lycii</name>
    <dbReference type="NCBI Taxonomy" id="2654337"/>
    <lineage>
        <taxon>Bacteria</taxon>
        <taxon>Bacillati</taxon>
        <taxon>Actinomycetota</taxon>
        <taxon>Actinomycetes</taxon>
        <taxon>Kitasatosporales</taxon>
        <taxon>Streptomycetaceae</taxon>
        <taxon>Streptomyces</taxon>
    </lineage>
</organism>
<name>A0ABQ7FRZ8_9ACTN</name>
<evidence type="ECO:0000313" key="5">
    <source>
        <dbReference type="Proteomes" id="UP000621266"/>
    </source>
</evidence>
<evidence type="ECO:0000313" key="4">
    <source>
        <dbReference type="EMBL" id="KAF4411163.1"/>
    </source>
</evidence>
<evidence type="ECO:0000256" key="1">
    <source>
        <dbReference type="ARBA" id="ARBA00008791"/>
    </source>
</evidence>
<dbReference type="Pfam" id="PF00582">
    <property type="entry name" value="Usp"/>
    <property type="match status" value="2"/>
</dbReference>